<dbReference type="eggNOG" id="ENOG502R2IJ">
    <property type="taxonomic scope" value="Eukaryota"/>
</dbReference>
<keyword evidence="3" id="KW-1185">Reference proteome</keyword>
<dbReference type="HOGENOM" id="CLU_059075_1_0_1"/>
<protein>
    <recommendedName>
        <fullName evidence="4">Serpentine Receptor, class BC (Class B-like)</fullName>
    </recommendedName>
</protein>
<reference evidence="3" key="1">
    <citation type="submission" date="2011-07" db="EMBL/GenBank/DDBJ databases">
        <authorList>
            <consortium name="Caenorhabditis brenneri Sequencing and Analysis Consortium"/>
            <person name="Wilson R.K."/>
        </authorList>
    </citation>
    <scope>NUCLEOTIDE SEQUENCE [LARGE SCALE GENOMIC DNA]</scope>
    <source>
        <strain evidence="3">PB2801</strain>
    </source>
</reference>
<evidence type="ECO:0000256" key="1">
    <source>
        <dbReference type="SAM" id="Phobius"/>
    </source>
</evidence>
<dbReference type="InParanoid" id="G0NES1"/>
<feature type="transmembrane region" description="Helical" evidence="1">
    <location>
        <begin position="122"/>
        <end position="146"/>
    </location>
</feature>
<gene>
    <name evidence="2" type="ORF">CAEBREN_31169</name>
</gene>
<keyword evidence="1" id="KW-0812">Transmembrane</keyword>
<dbReference type="EMBL" id="GL379873">
    <property type="protein sequence ID" value="EGT58911.1"/>
    <property type="molecule type" value="Genomic_DNA"/>
</dbReference>
<dbReference type="AlphaFoldDB" id="G0NES1"/>
<evidence type="ECO:0000313" key="2">
    <source>
        <dbReference type="EMBL" id="EGT58911.1"/>
    </source>
</evidence>
<name>G0NES1_CAEBE</name>
<evidence type="ECO:0008006" key="4">
    <source>
        <dbReference type="Google" id="ProtNLM"/>
    </source>
</evidence>
<dbReference type="OrthoDB" id="5868788at2759"/>
<dbReference type="Proteomes" id="UP000008068">
    <property type="component" value="Unassembled WGS sequence"/>
</dbReference>
<keyword evidence="1" id="KW-0472">Membrane</keyword>
<feature type="transmembrane region" description="Helical" evidence="1">
    <location>
        <begin position="178"/>
        <end position="195"/>
    </location>
</feature>
<dbReference type="PANTHER" id="PTHR10664">
    <property type="entry name" value="SERPENTINE RECEPTOR-C.ELEGANS"/>
    <property type="match status" value="1"/>
</dbReference>
<feature type="transmembrane region" description="Helical" evidence="1">
    <location>
        <begin position="80"/>
        <end position="102"/>
    </location>
</feature>
<sequence length="276" mass="31329">MTLMNISSIIITIIGVFASVFTIFMNIFLLKRHSKNRDDMVIFYCRFAIDVFIGIAEIIYLTFIIFYAVFNDFFVNHRTFLVFFGLLVSALGSVRSIVTLAISIERFLAVYFPIFYHNNQNYFSPIIIGISAIGFGFVEPIVLFGICSYDFDVPQQCVAFLCAINQCFFTFMRTHKSVNRLAIIDAAIVFLFDFLPNITRGQVSKNEFFSFQVGHSMFSCSFMLSFQNIGPYGAVSKCVGCAMEAYLVFKTLARKDSAVESKIKMSGEDNRPYGSQ</sequence>
<dbReference type="Gene3D" id="1.20.1070.10">
    <property type="entry name" value="Rhodopsin 7-helix transmembrane proteins"/>
    <property type="match status" value="1"/>
</dbReference>
<feature type="transmembrane region" description="Helical" evidence="1">
    <location>
        <begin position="41"/>
        <end position="68"/>
    </location>
</feature>
<dbReference type="InterPro" id="IPR019420">
    <property type="entry name" value="7TM_GPCR_serpentine_rcpt_Srbc"/>
</dbReference>
<proteinExistence type="predicted"/>
<feature type="transmembrane region" description="Helical" evidence="1">
    <location>
        <begin position="6"/>
        <end position="29"/>
    </location>
</feature>
<accession>G0NES1</accession>
<dbReference type="Pfam" id="PF10316">
    <property type="entry name" value="7TM_GPCR_Srbc"/>
    <property type="match status" value="1"/>
</dbReference>
<organism evidence="3">
    <name type="scientific">Caenorhabditis brenneri</name>
    <name type="common">Nematode worm</name>
    <dbReference type="NCBI Taxonomy" id="135651"/>
    <lineage>
        <taxon>Eukaryota</taxon>
        <taxon>Metazoa</taxon>
        <taxon>Ecdysozoa</taxon>
        <taxon>Nematoda</taxon>
        <taxon>Chromadorea</taxon>
        <taxon>Rhabditida</taxon>
        <taxon>Rhabditina</taxon>
        <taxon>Rhabditomorpha</taxon>
        <taxon>Rhabditoidea</taxon>
        <taxon>Rhabditidae</taxon>
        <taxon>Peloderinae</taxon>
        <taxon>Caenorhabditis</taxon>
    </lineage>
</organism>
<keyword evidence="1" id="KW-1133">Transmembrane helix</keyword>
<evidence type="ECO:0000313" key="3">
    <source>
        <dbReference type="Proteomes" id="UP000008068"/>
    </source>
</evidence>